<dbReference type="SUPFAM" id="SSF55383">
    <property type="entry name" value="Copper amine oxidase, domain N"/>
    <property type="match status" value="1"/>
</dbReference>
<evidence type="ECO:0000313" key="5">
    <source>
        <dbReference type="EMBL" id="QUO40124.1"/>
    </source>
</evidence>
<reference evidence="4 6" key="1">
    <citation type="submission" date="2020-12" db="EMBL/GenBank/DDBJ databases">
        <title>strain FJAT-54423T represents a novel species of the genus Brevibacillus.</title>
        <authorList>
            <person name="Tang R."/>
        </authorList>
    </citation>
    <scope>NUCLEOTIDE SEQUENCE [LARGE SCALE GENOMIC DNA]</scope>
    <source>
        <strain evidence="4 6">FJAT-54423</strain>
    </source>
</reference>
<dbReference type="EMBL" id="CP066308">
    <property type="protein sequence ID" value="QQE73046.1"/>
    <property type="molecule type" value="Genomic_DNA"/>
</dbReference>
<reference evidence="5" key="2">
    <citation type="submission" date="2021-04" db="EMBL/GenBank/DDBJ databases">
        <title>Brevibacillus composti FJAT-54423, complete genome.</title>
        <authorList>
            <person name="Tang R."/>
        </authorList>
    </citation>
    <scope>NUCLEOTIDE SEQUENCE</scope>
    <source>
        <strain evidence="5">FJAT-54424</strain>
    </source>
</reference>
<proteinExistence type="predicted"/>
<dbReference type="AlphaFoldDB" id="A0A7T5EI72"/>
<dbReference type="Proteomes" id="UP000677234">
    <property type="component" value="Chromosome"/>
</dbReference>
<feature type="compositionally biased region" description="Polar residues" evidence="1">
    <location>
        <begin position="181"/>
        <end position="191"/>
    </location>
</feature>
<evidence type="ECO:0000313" key="6">
    <source>
        <dbReference type="Proteomes" id="UP000595847"/>
    </source>
</evidence>
<feature type="signal peptide" evidence="2">
    <location>
        <begin position="1"/>
        <end position="21"/>
    </location>
</feature>
<evidence type="ECO:0000256" key="1">
    <source>
        <dbReference type="SAM" id="MobiDB-lite"/>
    </source>
</evidence>
<dbReference type="InterPro" id="IPR036582">
    <property type="entry name" value="Mao_N_sf"/>
</dbReference>
<evidence type="ECO:0000256" key="2">
    <source>
        <dbReference type="SAM" id="SignalP"/>
    </source>
</evidence>
<evidence type="ECO:0000259" key="3">
    <source>
        <dbReference type="Pfam" id="PF07833"/>
    </source>
</evidence>
<feature type="domain" description="Copper amine oxidase-like N-terminal" evidence="3">
    <location>
        <begin position="39"/>
        <end position="143"/>
    </location>
</feature>
<feature type="chain" id="PRO_5038645016" evidence="2">
    <location>
        <begin position="22"/>
        <end position="274"/>
    </location>
</feature>
<feature type="region of interest" description="Disordered" evidence="1">
    <location>
        <begin position="144"/>
        <end position="191"/>
    </location>
</feature>
<organism evidence="4 6">
    <name type="scientific">Brevibacillus composti</name>
    <dbReference type="NCBI Taxonomy" id="2796470"/>
    <lineage>
        <taxon>Bacteria</taxon>
        <taxon>Bacillati</taxon>
        <taxon>Bacillota</taxon>
        <taxon>Bacilli</taxon>
        <taxon>Bacillales</taxon>
        <taxon>Paenibacillaceae</taxon>
        <taxon>Brevibacillus</taxon>
    </lineage>
</organism>
<keyword evidence="2" id="KW-0732">Signal</keyword>
<dbReference type="Proteomes" id="UP000595847">
    <property type="component" value="Chromosome"/>
</dbReference>
<gene>
    <name evidence="4" type="ORF">JD108_14015</name>
    <name evidence="5" type="ORF">KDJ56_13960</name>
</gene>
<dbReference type="Pfam" id="PF07833">
    <property type="entry name" value="Cu_amine_oxidN1"/>
    <property type="match status" value="1"/>
</dbReference>
<feature type="compositionally biased region" description="Low complexity" evidence="1">
    <location>
        <begin position="150"/>
        <end position="164"/>
    </location>
</feature>
<keyword evidence="7" id="KW-1185">Reference proteome</keyword>
<evidence type="ECO:0000313" key="7">
    <source>
        <dbReference type="Proteomes" id="UP000677234"/>
    </source>
</evidence>
<sequence length="274" mass="29570">MMKKWAALALALSLAPASVSAAAAVTAPPSVVKVEYSQKPIHFPDQKPVIKDSRTLVPIRPIAEGLGFDVDWNEQNRSVVIKKGDTQIKLVVSQKIARRNGETIPLDVPAQIINKRTMVPVRFIAEALSYEVNWDTATQTVSIADKTPEKSQQQTAKAAEEATAVGTGVPQPKSEPPAAGNQPSKESQLVDSESISARLGKIMGLTILSVKGKAEPDSSLVLNIEGVNYEVPINPDGSFLFELVEKNLSVEEYTLAATRGDEEQTLEGKFTLLN</sequence>
<protein>
    <submittedName>
        <fullName evidence="4">Copper amine oxidase N-terminal domain-containing protein</fullName>
    </submittedName>
</protein>
<accession>A0A7T5EI72</accession>
<dbReference type="InterPro" id="IPR012854">
    <property type="entry name" value="Cu_amine_oxidase-like_N"/>
</dbReference>
<evidence type="ECO:0000313" key="4">
    <source>
        <dbReference type="EMBL" id="QQE73046.1"/>
    </source>
</evidence>
<dbReference type="RefSeq" id="WP_198826678.1">
    <property type="nucleotide sequence ID" value="NZ_CP066308.1"/>
</dbReference>
<dbReference type="EMBL" id="CP073708">
    <property type="protein sequence ID" value="QUO40124.1"/>
    <property type="molecule type" value="Genomic_DNA"/>
</dbReference>
<dbReference type="KEGG" id="bcop:JD108_14015"/>
<dbReference type="Gene3D" id="3.30.457.10">
    <property type="entry name" value="Copper amine oxidase-like, N-terminal domain"/>
    <property type="match status" value="1"/>
</dbReference>
<name>A0A7T5EI72_9BACL</name>